<dbReference type="AlphaFoldDB" id="A0A0C6F2I5"/>
<dbReference type="Pfam" id="PF00005">
    <property type="entry name" value="ABC_tran"/>
    <property type="match status" value="1"/>
</dbReference>
<feature type="region of interest" description="Disordered" evidence="5">
    <location>
        <begin position="84"/>
        <end position="107"/>
    </location>
</feature>
<evidence type="ECO:0000256" key="1">
    <source>
        <dbReference type="ARBA" id="ARBA00005417"/>
    </source>
</evidence>
<dbReference type="GO" id="GO:0005524">
    <property type="term" value="F:ATP binding"/>
    <property type="evidence" value="ECO:0007669"/>
    <property type="project" value="UniProtKB-KW"/>
</dbReference>
<dbReference type="GO" id="GO:0043190">
    <property type="term" value="C:ATP-binding cassette (ABC) transporter complex"/>
    <property type="evidence" value="ECO:0007669"/>
    <property type="project" value="InterPro"/>
</dbReference>
<dbReference type="PROSITE" id="PS00211">
    <property type="entry name" value="ABC_TRANSPORTER_1"/>
    <property type="match status" value="1"/>
</dbReference>
<dbReference type="InterPro" id="IPR003593">
    <property type="entry name" value="AAA+_ATPase"/>
</dbReference>
<feature type="compositionally biased region" description="Basic and acidic residues" evidence="5">
    <location>
        <begin position="87"/>
        <end position="100"/>
    </location>
</feature>
<feature type="compositionally biased region" description="Basic and acidic residues" evidence="5">
    <location>
        <begin position="412"/>
        <end position="451"/>
    </location>
</feature>
<dbReference type="EMBL" id="AP014704">
    <property type="protein sequence ID" value="BAQ46791.1"/>
    <property type="molecule type" value="Genomic_DNA"/>
</dbReference>
<organism evidence="7 8">
    <name type="scientific">Methylobacterium aquaticum</name>
    <dbReference type="NCBI Taxonomy" id="270351"/>
    <lineage>
        <taxon>Bacteria</taxon>
        <taxon>Pseudomonadati</taxon>
        <taxon>Pseudomonadota</taxon>
        <taxon>Alphaproteobacteria</taxon>
        <taxon>Hyphomicrobiales</taxon>
        <taxon>Methylobacteriaceae</taxon>
        <taxon>Methylobacterium</taxon>
    </lineage>
</organism>
<feature type="domain" description="ABC transporter" evidence="6">
    <location>
        <begin position="617"/>
        <end position="847"/>
    </location>
</feature>
<feature type="compositionally biased region" description="Basic residues" evidence="5">
    <location>
        <begin position="490"/>
        <end position="503"/>
    </location>
</feature>
<reference evidence="7 8" key="1">
    <citation type="journal article" date="2015" name="Genome Announc.">
        <title>Complete Genome Sequence of Methylobacterium aquaticum Strain 22A, Isolated from Racomitrium japonicum Moss.</title>
        <authorList>
            <person name="Tani A."/>
            <person name="Ogura Y."/>
            <person name="Hayashi T."/>
            <person name="Kimbara K."/>
        </authorList>
    </citation>
    <scope>NUCLEOTIDE SEQUENCE [LARGE SCALE GENOMIC DNA]</scope>
    <source>
        <strain evidence="7 8">MA-22A</strain>
    </source>
</reference>
<dbReference type="PANTHER" id="PTHR42781:SF4">
    <property type="entry name" value="SPERMIDINE_PUTRESCINE IMPORT ATP-BINDING PROTEIN POTA"/>
    <property type="match status" value="1"/>
</dbReference>
<dbReference type="InterPro" id="IPR027417">
    <property type="entry name" value="P-loop_NTPase"/>
</dbReference>
<feature type="compositionally biased region" description="Polar residues" evidence="5">
    <location>
        <begin position="572"/>
        <end position="584"/>
    </location>
</feature>
<reference evidence="8" key="2">
    <citation type="submission" date="2015-01" db="EMBL/GenBank/DDBJ databases">
        <title>Complete genome sequence of Methylobacterium aquaticum strain 22A.</title>
        <authorList>
            <person name="Tani A."/>
            <person name="Ogura Y."/>
            <person name="Hayashi T."/>
        </authorList>
    </citation>
    <scope>NUCLEOTIDE SEQUENCE [LARGE SCALE GENOMIC DNA]</scope>
    <source>
        <strain evidence="8">MA-22A</strain>
    </source>
</reference>
<name>A0A0C6F2I5_9HYPH</name>
<dbReference type="PATRIC" id="fig|270351.10.peg.3572"/>
<evidence type="ECO:0000256" key="4">
    <source>
        <dbReference type="ARBA" id="ARBA00022840"/>
    </source>
</evidence>
<feature type="compositionally biased region" description="Basic and acidic residues" evidence="5">
    <location>
        <begin position="1"/>
        <end position="13"/>
    </location>
</feature>
<evidence type="ECO:0000256" key="2">
    <source>
        <dbReference type="ARBA" id="ARBA00022448"/>
    </source>
</evidence>
<keyword evidence="2" id="KW-0813">Transport</keyword>
<dbReference type="FunFam" id="3.40.50.300:FF:000133">
    <property type="entry name" value="Spermidine/putrescine import ATP-binding protein PotA"/>
    <property type="match status" value="1"/>
</dbReference>
<dbReference type="InterPro" id="IPR003439">
    <property type="entry name" value="ABC_transporter-like_ATP-bd"/>
</dbReference>
<dbReference type="InterPro" id="IPR017871">
    <property type="entry name" value="ABC_transporter-like_CS"/>
</dbReference>
<dbReference type="Gene3D" id="3.40.50.300">
    <property type="entry name" value="P-loop containing nucleotide triphosphate hydrolases"/>
    <property type="match status" value="1"/>
</dbReference>
<sequence length="966" mass="103792">MGADELPHRRGDLDPAVGHPVAGALDPLDVRDLGRRLHPDEPDVRHLVDDRRDDLLARPAGVHRRRHDPDGVRLGLHDLPGVQTQHRLADDRAGRDARPDHRPHRRRLPHRPVQLALALPRQHRAGHLRHGLDLPAGRFRQAELRPPQALRLGRPRPDGGLPRLPRIRAGGGPDPRLVPGGGDLRRGHRLRHRLHRVLLARAHRRAADRGPARLLGPQLRRRLPVQLRHGHRPLRPDLPLSGLSRPGARLLGAADRRDDVRLGALHVRHRADRRAPLGQGRSADHDGDRVLRVCRRHLDRHRHHQGLGLLRAAVAAGAARLLADAVHDPDQQHRARHPAAGPDEERVGALQPHPQPRRRGGAGADQHRAQRPLGPAPRPPARALHLDQSDGAGTPRQHGQGLLGARRQPGRHGAESHDEHRAAARPPDELLRRFPDPDRAVRADGLRHADDPPAAPGRGGGRRALDAARHTRKGAPARDRGRGAKSMTRLGRRCGGRPGRRTRRAESTRVGGKATPGFPGSTSLRGPRPWSGAGDRGLLLRQPGAENRPPGARAGRQAVDSRSLFHPRPAVSATQATGGPSQAGPTRDKCGAPARPRRPDDVTTPHPSAIPPATGHLRFEAVTKRFGAHPAVDGVDLDLAAGGVFCLLGPSGCGKSTLLRLTAGFEEPSSGKILLDGRDLAGVPPHRRPVNMMFQSYALFPHRDVAGNVAYGLEREGLGRSEITERVAEMLRLVQLEAFGARRPDRLSGGQRQRVALARALAKRPRVLLLDEPLGALDRALREETQAELRALQRRLGTTFVVVTHDPAEAMVLADRIGVMAAGRLVQAGAAADLYERPATRYVAGLLGDVNLIEGRLGAGGAGTVRGLDTPLGPLRAFDHHGAGEAGSPGLLALRPERLALAAEGLPGTLLDTTYLGDRIVCRVGMTDGRVLRAALPPGAGPAPGAAVHLAFAPEAASLLPGGPAS</sequence>
<dbReference type="Proteomes" id="UP000061432">
    <property type="component" value="Chromosome"/>
</dbReference>
<keyword evidence="4 7" id="KW-0067">ATP-binding</keyword>
<dbReference type="PROSITE" id="PS50893">
    <property type="entry name" value="ABC_TRANSPORTER_2"/>
    <property type="match status" value="1"/>
</dbReference>
<dbReference type="KEGG" id="maqu:Maq22A_c18515"/>
<dbReference type="SUPFAM" id="SSF52540">
    <property type="entry name" value="P-loop containing nucleoside triphosphate hydrolases"/>
    <property type="match status" value="1"/>
</dbReference>
<evidence type="ECO:0000313" key="7">
    <source>
        <dbReference type="EMBL" id="BAQ46791.1"/>
    </source>
</evidence>
<dbReference type="GO" id="GO:0015847">
    <property type="term" value="P:putrescine transport"/>
    <property type="evidence" value="ECO:0007669"/>
    <property type="project" value="UniProtKB-ARBA"/>
</dbReference>
<dbReference type="SMART" id="SM00382">
    <property type="entry name" value="AAA"/>
    <property type="match status" value="1"/>
</dbReference>
<evidence type="ECO:0000256" key="3">
    <source>
        <dbReference type="ARBA" id="ARBA00022741"/>
    </source>
</evidence>
<feature type="region of interest" description="Disordered" evidence="5">
    <location>
        <begin position="1"/>
        <end position="20"/>
    </location>
</feature>
<dbReference type="GO" id="GO:0022857">
    <property type="term" value="F:transmembrane transporter activity"/>
    <property type="evidence" value="ECO:0007669"/>
    <property type="project" value="InterPro"/>
</dbReference>
<dbReference type="PANTHER" id="PTHR42781">
    <property type="entry name" value="SPERMIDINE/PUTRESCINE IMPORT ATP-BINDING PROTEIN POTA"/>
    <property type="match status" value="1"/>
</dbReference>
<evidence type="ECO:0000259" key="6">
    <source>
        <dbReference type="PROSITE" id="PS50893"/>
    </source>
</evidence>
<dbReference type="InterPro" id="IPR013611">
    <property type="entry name" value="Transp-assoc_OB_typ2"/>
</dbReference>
<comment type="similarity">
    <text evidence="1">Belongs to the ABC transporter superfamily.</text>
</comment>
<proteinExistence type="inferred from homology"/>
<protein>
    <submittedName>
        <fullName evidence="7">ABC transporter ATP-binding protein</fullName>
    </submittedName>
</protein>
<dbReference type="InterPro" id="IPR008995">
    <property type="entry name" value="Mo/tungstate-bd_C_term_dom"/>
</dbReference>
<dbReference type="SUPFAM" id="SSF50331">
    <property type="entry name" value="MOP-like"/>
    <property type="match status" value="1"/>
</dbReference>
<keyword evidence="3" id="KW-0547">Nucleotide-binding</keyword>
<feature type="region of interest" description="Disordered" evidence="5">
    <location>
        <begin position="327"/>
        <end position="613"/>
    </location>
</feature>
<evidence type="ECO:0000256" key="5">
    <source>
        <dbReference type="SAM" id="MobiDB-lite"/>
    </source>
</evidence>
<dbReference type="Pfam" id="PF08402">
    <property type="entry name" value="TOBE_2"/>
    <property type="match status" value="1"/>
</dbReference>
<accession>A0A0C6F2I5</accession>
<feature type="region of interest" description="Disordered" evidence="5">
    <location>
        <begin position="150"/>
        <end position="186"/>
    </location>
</feature>
<evidence type="ECO:0000313" key="8">
    <source>
        <dbReference type="Proteomes" id="UP000061432"/>
    </source>
</evidence>
<dbReference type="GO" id="GO:0016887">
    <property type="term" value="F:ATP hydrolysis activity"/>
    <property type="evidence" value="ECO:0007669"/>
    <property type="project" value="InterPro"/>
</dbReference>
<dbReference type="STRING" id="270351.Maq22A_c18515"/>
<dbReference type="InterPro" id="IPR050093">
    <property type="entry name" value="ABC_SmlMolc_Importer"/>
</dbReference>
<gene>
    <name evidence="7" type="primary">potA</name>
    <name evidence="7" type="ORF">Maq22A_c18515</name>
</gene>